<dbReference type="Gene3D" id="2.40.10.340">
    <property type="entry name" value="Rod shape-determining protein MreC, domain 1"/>
    <property type="match status" value="1"/>
</dbReference>
<protein>
    <recommendedName>
        <fullName evidence="2 5">Cell shape-determining protein MreC</fullName>
    </recommendedName>
    <alternativeName>
        <fullName evidence="4 5">Cell shape protein MreC</fullName>
    </alternativeName>
</protein>
<dbReference type="EMBL" id="QSIO01000005">
    <property type="protein sequence ID" value="RHC93574.1"/>
    <property type="molecule type" value="Genomic_DNA"/>
</dbReference>
<sequence length="272" mass="30131">MFLNRFFKIFSFVFVLTVSGILFLFPSVRTSIVLKSSDLLSIVDKAVSVPFVVVESKAKDLKNLSELNDENRSLKSRLYQKDIDQSKLNRLESENRELKDLMSIKNSVSGSKQVVSEIIDRNYGSWDQEFVIDKGSSDGISDSMFVLSSGGVIGVVESIEKNSSKVKLLVEDTISSQHLTFKIESQGQSIFALLNGYDEKTGEFRLLQIGDPVEIKKGSLVSTSGLGKYKSSDLPLGTVTSTQKASDQLGQEIRVKPKANLDVNRYVLLIGE</sequence>
<organism evidence="8 9">
    <name type="scientific">Streptococcus parasanguinis</name>
    <dbReference type="NCBI Taxonomy" id="1318"/>
    <lineage>
        <taxon>Bacteria</taxon>
        <taxon>Bacillati</taxon>
        <taxon>Bacillota</taxon>
        <taxon>Bacilli</taxon>
        <taxon>Lactobacillales</taxon>
        <taxon>Streptococcaceae</taxon>
        <taxon>Streptococcus</taxon>
    </lineage>
</organism>
<dbReference type="GO" id="GO:0008360">
    <property type="term" value="P:regulation of cell shape"/>
    <property type="evidence" value="ECO:0007669"/>
    <property type="project" value="UniProtKB-KW"/>
</dbReference>
<keyword evidence="3 5" id="KW-0133">Cell shape</keyword>
<dbReference type="RefSeq" id="WP_118096374.1">
    <property type="nucleotide sequence ID" value="NZ_QSIO01000005.1"/>
</dbReference>
<dbReference type="InterPro" id="IPR042175">
    <property type="entry name" value="Cell/Rod_MreC_2"/>
</dbReference>
<dbReference type="Proteomes" id="UP000285773">
    <property type="component" value="Unassembled WGS sequence"/>
</dbReference>
<dbReference type="InterPro" id="IPR042177">
    <property type="entry name" value="Cell/Rod_1"/>
</dbReference>
<evidence type="ECO:0000256" key="5">
    <source>
        <dbReference type="PIRNR" id="PIRNR038471"/>
    </source>
</evidence>
<dbReference type="GO" id="GO:0005886">
    <property type="term" value="C:plasma membrane"/>
    <property type="evidence" value="ECO:0007669"/>
    <property type="project" value="TreeGrafter"/>
</dbReference>
<dbReference type="PIRSF" id="PIRSF038471">
    <property type="entry name" value="MreC"/>
    <property type="match status" value="1"/>
</dbReference>
<dbReference type="Pfam" id="PF04085">
    <property type="entry name" value="MreC"/>
    <property type="match status" value="1"/>
</dbReference>
<comment type="function">
    <text evidence="5">Involved in formation and maintenance of cell shape.</text>
</comment>
<gene>
    <name evidence="8" type="primary">mreC</name>
    <name evidence="8" type="ORF">DW820_10315</name>
</gene>
<evidence type="ECO:0000256" key="1">
    <source>
        <dbReference type="ARBA" id="ARBA00009369"/>
    </source>
</evidence>
<dbReference type="AlphaFoldDB" id="A0A414CF68"/>
<evidence type="ECO:0000256" key="4">
    <source>
        <dbReference type="ARBA" id="ARBA00032089"/>
    </source>
</evidence>
<dbReference type="Gene3D" id="2.40.10.350">
    <property type="entry name" value="Rod shape-determining protein MreC, domain 2"/>
    <property type="match status" value="1"/>
</dbReference>
<feature type="coiled-coil region" evidence="6">
    <location>
        <begin position="57"/>
        <end position="108"/>
    </location>
</feature>
<dbReference type="PANTHER" id="PTHR34138:SF1">
    <property type="entry name" value="CELL SHAPE-DETERMINING PROTEIN MREC"/>
    <property type="match status" value="1"/>
</dbReference>
<evidence type="ECO:0000256" key="2">
    <source>
        <dbReference type="ARBA" id="ARBA00013855"/>
    </source>
</evidence>
<evidence type="ECO:0000256" key="3">
    <source>
        <dbReference type="ARBA" id="ARBA00022960"/>
    </source>
</evidence>
<accession>A0A414CF68</accession>
<dbReference type="PANTHER" id="PTHR34138">
    <property type="entry name" value="CELL SHAPE-DETERMINING PROTEIN MREC"/>
    <property type="match status" value="1"/>
</dbReference>
<evidence type="ECO:0000313" key="8">
    <source>
        <dbReference type="EMBL" id="RHC93574.1"/>
    </source>
</evidence>
<comment type="similarity">
    <text evidence="1 5">Belongs to the MreC family.</text>
</comment>
<comment type="caution">
    <text evidence="8">The sequence shown here is derived from an EMBL/GenBank/DDBJ whole genome shotgun (WGS) entry which is preliminary data.</text>
</comment>
<dbReference type="InterPro" id="IPR055342">
    <property type="entry name" value="MreC_beta-barrel_core"/>
</dbReference>
<feature type="domain" description="Rod shape-determining protein MreC beta-barrel core" evidence="7">
    <location>
        <begin position="118"/>
        <end position="270"/>
    </location>
</feature>
<dbReference type="InterPro" id="IPR007221">
    <property type="entry name" value="MreC"/>
</dbReference>
<dbReference type="NCBIfam" id="TIGR00219">
    <property type="entry name" value="mreC"/>
    <property type="match status" value="1"/>
</dbReference>
<evidence type="ECO:0000259" key="7">
    <source>
        <dbReference type="Pfam" id="PF04085"/>
    </source>
</evidence>
<name>A0A414CF68_STRPA</name>
<evidence type="ECO:0000256" key="6">
    <source>
        <dbReference type="SAM" id="Coils"/>
    </source>
</evidence>
<evidence type="ECO:0000313" key="9">
    <source>
        <dbReference type="Proteomes" id="UP000285773"/>
    </source>
</evidence>
<proteinExistence type="inferred from homology"/>
<reference evidence="8 9" key="1">
    <citation type="submission" date="2018-08" db="EMBL/GenBank/DDBJ databases">
        <title>A genome reference for cultivated species of the human gut microbiota.</title>
        <authorList>
            <person name="Zou Y."/>
            <person name="Xue W."/>
            <person name="Luo G."/>
        </authorList>
    </citation>
    <scope>NUCLEOTIDE SEQUENCE [LARGE SCALE GENOMIC DNA]</scope>
    <source>
        <strain evidence="8 9">AM33-3BH</strain>
    </source>
</reference>
<keyword evidence="6" id="KW-0175">Coiled coil</keyword>